<dbReference type="AlphaFoldDB" id="A0AAE1LIH2"/>
<dbReference type="Proteomes" id="UP001219518">
    <property type="component" value="Unassembled WGS sequence"/>
</dbReference>
<comment type="caution">
    <text evidence="1">The sequence shown here is derived from an EMBL/GenBank/DDBJ whole genome shotgun (WGS) entry which is preliminary data.</text>
</comment>
<keyword evidence="1" id="KW-0687">Ribonucleoprotein</keyword>
<evidence type="ECO:0000313" key="2">
    <source>
        <dbReference type="Proteomes" id="UP001219518"/>
    </source>
</evidence>
<keyword evidence="2" id="KW-1185">Reference proteome</keyword>
<reference evidence="1" key="2">
    <citation type="journal article" date="2023" name="BMC Genomics">
        <title>Pest status, molecular evolution, and epigenetic factors derived from the genome assembly of Frankliniella fusca, a thysanopteran phytovirus vector.</title>
        <authorList>
            <person name="Catto M.A."/>
            <person name="Labadie P.E."/>
            <person name="Jacobson A.L."/>
            <person name="Kennedy G.G."/>
            <person name="Srinivasan R."/>
            <person name="Hunt B.G."/>
        </authorList>
    </citation>
    <scope>NUCLEOTIDE SEQUENCE</scope>
    <source>
        <strain evidence="1">PL_HMW_Pooled</strain>
    </source>
</reference>
<organism evidence="1 2">
    <name type="scientific">Frankliniella fusca</name>
    <dbReference type="NCBI Taxonomy" id="407009"/>
    <lineage>
        <taxon>Eukaryota</taxon>
        <taxon>Metazoa</taxon>
        <taxon>Ecdysozoa</taxon>
        <taxon>Arthropoda</taxon>
        <taxon>Hexapoda</taxon>
        <taxon>Insecta</taxon>
        <taxon>Pterygota</taxon>
        <taxon>Neoptera</taxon>
        <taxon>Paraneoptera</taxon>
        <taxon>Thysanoptera</taxon>
        <taxon>Terebrantia</taxon>
        <taxon>Thripoidea</taxon>
        <taxon>Thripidae</taxon>
        <taxon>Frankliniella</taxon>
    </lineage>
</organism>
<evidence type="ECO:0000313" key="1">
    <source>
        <dbReference type="EMBL" id="KAK3921441.1"/>
    </source>
</evidence>
<name>A0AAE1LIH2_9NEOP</name>
<sequence>MTHRIKECNSKRPSAETIEPLIESFVVKALNEIALEHGDEKKQFVSEVLEISQCGVSEWNDFVSNILYPILQSVCKPTKMLPANQYEEQLISLNKLLNNEEVFSSFLAQLMSLNATSSNQNLGKMILFRLLTKLVDETLHFVFSEMRVSRLEQQDNNSTL</sequence>
<reference evidence="1" key="1">
    <citation type="submission" date="2021-07" db="EMBL/GenBank/DDBJ databases">
        <authorList>
            <person name="Catto M.A."/>
            <person name="Jacobson A."/>
            <person name="Kennedy G."/>
            <person name="Labadie P."/>
            <person name="Hunt B.G."/>
            <person name="Srinivasan R."/>
        </authorList>
    </citation>
    <scope>NUCLEOTIDE SEQUENCE</scope>
    <source>
        <strain evidence="1">PL_HMW_Pooled</strain>
        <tissue evidence="1">Head</tissue>
    </source>
</reference>
<protein>
    <submittedName>
        <fullName evidence="1">50S ribosomal protein L7/L12</fullName>
    </submittedName>
</protein>
<accession>A0AAE1LIH2</accession>
<dbReference type="GO" id="GO:0005840">
    <property type="term" value="C:ribosome"/>
    <property type="evidence" value="ECO:0007669"/>
    <property type="project" value="UniProtKB-KW"/>
</dbReference>
<dbReference type="EMBL" id="JAHWGI010001034">
    <property type="protein sequence ID" value="KAK3921441.1"/>
    <property type="molecule type" value="Genomic_DNA"/>
</dbReference>
<keyword evidence="1" id="KW-0689">Ribosomal protein</keyword>
<proteinExistence type="predicted"/>
<gene>
    <name evidence="1" type="ORF">KUF71_001221</name>
</gene>